<keyword evidence="2" id="KW-0472">Membrane</keyword>
<feature type="compositionally biased region" description="Low complexity" evidence="1">
    <location>
        <begin position="76"/>
        <end position="160"/>
    </location>
</feature>
<keyword evidence="2" id="KW-0812">Transmembrane</keyword>
<feature type="region of interest" description="Disordered" evidence="1">
    <location>
        <begin position="1"/>
        <end position="34"/>
    </location>
</feature>
<evidence type="ECO:0000313" key="4">
    <source>
        <dbReference type="Proteomes" id="UP000294952"/>
    </source>
</evidence>
<name>A0A4R5XCV3_9MYCO</name>
<keyword evidence="2" id="KW-1133">Transmembrane helix</keyword>
<sequence length="166" mass="17024">MARYGSGDDENYYSDDDATQVSNYGQGGYPDDYQAGYDQPTPWYRKPAALVAFGALGAVIIALIIFGLAKAITGDAPSEPSTSLTPLTSSSAPALTSSSTAGETTETTTPTTTTTTPTTTETTAPTTTTTTTTQPSTTVSTSTSTVTQTETQTQTVTQSSAPPPAP</sequence>
<protein>
    <submittedName>
        <fullName evidence="3">Uncharacterized protein</fullName>
    </submittedName>
</protein>
<evidence type="ECO:0000256" key="1">
    <source>
        <dbReference type="SAM" id="MobiDB-lite"/>
    </source>
</evidence>
<dbReference type="Proteomes" id="UP000294952">
    <property type="component" value="Unassembled WGS sequence"/>
</dbReference>
<dbReference type="AlphaFoldDB" id="A0A4R5XCV3"/>
<gene>
    <name evidence="3" type="ORF">EUA04_04300</name>
</gene>
<dbReference type="RefSeq" id="WP_133412930.1">
    <property type="nucleotide sequence ID" value="NZ_SDLP01000001.1"/>
</dbReference>
<evidence type="ECO:0000256" key="2">
    <source>
        <dbReference type="SAM" id="Phobius"/>
    </source>
</evidence>
<accession>A0A4R5XCV3</accession>
<evidence type="ECO:0000313" key="3">
    <source>
        <dbReference type="EMBL" id="TDL12195.1"/>
    </source>
</evidence>
<proteinExistence type="predicted"/>
<feature type="transmembrane region" description="Helical" evidence="2">
    <location>
        <begin position="48"/>
        <end position="69"/>
    </location>
</feature>
<reference evidence="3 4" key="1">
    <citation type="submission" date="2019-01" db="EMBL/GenBank/DDBJ databases">
        <title>High-quality-draft genome sequences of five non-tuberculosis mycobacteriaceae isolated from a nosocomial environment.</title>
        <authorList>
            <person name="Tiago I."/>
            <person name="Alarico S."/>
            <person name="Pereira S.G."/>
            <person name="Coelho C."/>
            <person name="Maranha A."/>
            <person name="Empadinhas N."/>
        </authorList>
    </citation>
    <scope>NUCLEOTIDE SEQUENCE [LARGE SCALE GENOMIC DNA]</scope>
    <source>
        <strain evidence="3 4">22DIII</strain>
    </source>
</reference>
<organism evidence="3 4">
    <name type="scientific">Mycolicibacterium obuense</name>
    <dbReference type="NCBI Taxonomy" id="1807"/>
    <lineage>
        <taxon>Bacteria</taxon>
        <taxon>Bacillati</taxon>
        <taxon>Actinomycetota</taxon>
        <taxon>Actinomycetes</taxon>
        <taxon>Mycobacteriales</taxon>
        <taxon>Mycobacteriaceae</taxon>
        <taxon>Mycolicibacterium</taxon>
    </lineage>
</organism>
<feature type="region of interest" description="Disordered" evidence="1">
    <location>
        <begin position="74"/>
        <end position="166"/>
    </location>
</feature>
<comment type="caution">
    <text evidence="3">The sequence shown here is derived from an EMBL/GenBank/DDBJ whole genome shotgun (WGS) entry which is preliminary data.</text>
</comment>
<dbReference type="EMBL" id="SDLP01000001">
    <property type="protein sequence ID" value="TDL12195.1"/>
    <property type="molecule type" value="Genomic_DNA"/>
</dbReference>
<feature type="compositionally biased region" description="Acidic residues" evidence="1">
    <location>
        <begin position="7"/>
        <end position="18"/>
    </location>
</feature>